<comment type="caution">
    <text evidence="11">The sequence shown here is derived from an EMBL/GenBank/DDBJ whole genome shotgun (WGS) entry which is preliminary data.</text>
</comment>
<keyword evidence="6 9" id="KW-0812">Transmembrane</keyword>
<dbReference type="STRING" id="1034346.GCA_000313565_00738"/>
<dbReference type="PROSITE" id="PS51108">
    <property type="entry name" value="PTS_EIID"/>
    <property type="match status" value="1"/>
</dbReference>
<keyword evidence="12" id="KW-1185">Reference proteome</keyword>
<keyword evidence="3" id="KW-1003">Cell membrane</keyword>
<dbReference type="EMBL" id="JALDAW010000023">
    <property type="protein sequence ID" value="MDY5169530.1"/>
    <property type="molecule type" value="Genomic_DNA"/>
</dbReference>
<evidence type="ECO:0000256" key="9">
    <source>
        <dbReference type="SAM" id="Phobius"/>
    </source>
</evidence>
<keyword evidence="5" id="KW-0598">Phosphotransferase system</keyword>
<dbReference type="PROSITE" id="PS51106">
    <property type="entry name" value="PTS_EIIC_TYPE_4"/>
    <property type="match status" value="1"/>
</dbReference>
<proteinExistence type="predicted"/>
<dbReference type="GO" id="GO:0005886">
    <property type="term" value="C:plasma membrane"/>
    <property type="evidence" value="ECO:0007669"/>
    <property type="project" value="UniProtKB-SubCell"/>
</dbReference>
<dbReference type="InterPro" id="IPR004700">
    <property type="entry name" value="PTS_IIC_man"/>
</dbReference>
<feature type="transmembrane region" description="Helical" evidence="9">
    <location>
        <begin position="408"/>
        <end position="432"/>
    </location>
</feature>
<evidence type="ECO:0000313" key="12">
    <source>
        <dbReference type="Proteomes" id="UP000247612"/>
    </source>
</evidence>
<dbReference type="RefSeq" id="WP_022937047.1">
    <property type="nucleotide sequence ID" value="NZ_BAABZA010000001.1"/>
</dbReference>
<dbReference type="PANTHER" id="PTHR32502:SF5">
    <property type="entry name" value="N-ACETYLGALACTOSAMINE PERMEASE IID COMPONENT-RELATED"/>
    <property type="match status" value="1"/>
</dbReference>
<dbReference type="GeneID" id="94440228"/>
<protein>
    <submittedName>
        <fullName evidence="11">PTS system mannose-specific IID component</fullName>
    </submittedName>
    <submittedName>
        <fullName evidence="10">PTS system mannose/fructose/sorbose family transporter subunit IID</fullName>
    </submittedName>
</protein>
<dbReference type="EMBL" id="QJKH01000005">
    <property type="protein sequence ID" value="PXX79672.1"/>
    <property type="molecule type" value="Genomic_DNA"/>
</dbReference>
<evidence type="ECO:0000256" key="6">
    <source>
        <dbReference type="ARBA" id="ARBA00022692"/>
    </source>
</evidence>
<reference evidence="11 12" key="1">
    <citation type="submission" date="2018-05" db="EMBL/GenBank/DDBJ databases">
        <title>Genomic Encyclopedia of Type Strains, Phase IV (KMG-IV): sequencing the most valuable type-strain genomes for metagenomic binning, comparative biology and taxonomic classification.</title>
        <authorList>
            <person name="Goeker M."/>
        </authorList>
    </citation>
    <scope>NUCLEOTIDE SEQUENCE [LARGE SCALE GENOMIC DNA]</scope>
    <source>
        <strain evidence="11 12">JC118</strain>
    </source>
</reference>
<feature type="transmembrane region" description="Helical" evidence="9">
    <location>
        <begin position="181"/>
        <end position="201"/>
    </location>
</feature>
<keyword evidence="7 9" id="KW-1133">Transmembrane helix</keyword>
<dbReference type="AlphaFoldDB" id="A0A2V2FDT8"/>
<feature type="transmembrane region" description="Helical" evidence="9">
    <location>
        <begin position="145"/>
        <end position="169"/>
    </location>
</feature>
<dbReference type="Pfam" id="PF03609">
    <property type="entry name" value="EII-Sor"/>
    <property type="match status" value="1"/>
</dbReference>
<name>A0A2V2FDT8_9FIRM</name>
<feature type="transmembrane region" description="Helical" evidence="9">
    <location>
        <begin position="522"/>
        <end position="541"/>
    </location>
</feature>
<evidence type="ECO:0000256" key="3">
    <source>
        <dbReference type="ARBA" id="ARBA00022475"/>
    </source>
</evidence>
<dbReference type="OrthoDB" id="9815089at2"/>
<reference evidence="10" key="2">
    <citation type="submission" date="2022-03" db="EMBL/GenBank/DDBJ databases">
        <title>First case of bacteraemia caused by Dielma fastidiosa in a patient hospitalised with diverticulitis.</title>
        <authorList>
            <person name="Forman-Ankjaer B."/>
            <person name="Hvid-Jensen F."/>
            <person name="Kobel C.M."/>
            <person name="Greve T."/>
        </authorList>
    </citation>
    <scope>NUCLEOTIDE SEQUENCE</scope>
    <source>
        <strain evidence="10">AUH_DF_2021</strain>
    </source>
</reference>
<evidence type="ECO:0000256" key="2">
    <source>
        <dbReference type="ARBA" id="ARBA00022448"/>
    </source>
</evidence>
<dbReference type="InterPro" id="IPR050303">
    <property type="entry name" value="GatZ_KbaZ_carbometab"/>
</dbReference>
<keyword evidence="4" id="KW-0762">Sugar transport</keyword>
<evidence type="ECO:0000313" key="10">
    <source>
        <dbReference type="EMBL" id="MDY5169530.1"/>
    </source>
</evidence>
<keyword evidence="8 9" id="KW-0472">Membrane</keyword>
<evidence type="ECO:0000256" key="4">
    <source>
        <dbReference type="ARBA" id="ARBA00022597"/>
    </source>
</evidence>
<evidence type="ECO:0000256" key="8">
    <source>
        <dbReference type="ARBA" id="ARBA00023136"/>
    </source>
</evidence>
<dbReference type="Pfam" id="PF03613">
    <property type="entry name" value="EIID-AGA"/>
    <property type="match status" value="1"/>
</dbReference>
<evidence type="ECO:0000256" key="7">
    <source>
        <dbReference type="ARBA" id="ARBA00022989"/>
    </source>
</evidence>
<organism evidence="11 12">
    <name type="scientific">Dielma fastidiosa</name>
    <dbReference type="NCBI Taxonomy" id="1034346"/>
    <lineage>
        <taxon>Bacteria</taxon>
        <taxon>Bacillati</taxon>
        <taxon>Bacillota</taxon>
        <taxon>Erysipelotrichia</taxon>
        <taxon>Erysipelotrichales</taxon>
        <taxon>Erysipelotrichaceae</taxon>
        <taxon>Dielma</taxon>
    </lineage>
</organism>
<keyword evidence="2" id="KW-0813">Transport</keyword>
<evidence type="ECO:0000313" key="11">
    <source>
        <dbReference type="EMBL" id="PXX79672.1"/>
    </source>
</evidence>
<evidence type="ECO:0000256" key="1">
    <source>
        <dbReference type="ARBA" id="ARBA00004651"/>
    </source>
</evidence>
<dbReference type="Proteomes" id="UP001276902">
    <property type="component" value="Unassembled WGS sequence"/>
</dbReference>
<dbReference type="Proteomes" id="UP000247612">
    <property type="component" value="Unassembled WGS sequence"/>
</dbReference>
<comment type="subcellular location">
    <subcellularLocation>
        <location evidence="1">Cell membrane</location>
        <topology evidence="1">Multi-pass membrane protein</topology>
    </subcellularLocation>
</comment>
<dbReference type="GO" id="GO:0009401">
    <property type="term" value="P:phosphoenolpyruvate-dependent sugar phosphotransferase system"/>
    <property type="evidence" value="ECO:0007669"/>
    <property type="project" value="UniProtKB-KW"/>
</dbReference>
<dbReference type="PANTHER" id="PTHR32502">
    <property type="entry name" value="N-ACETYLGALACTOSAMINE PERMEASE II COMPONENT-RELATED"/>
    <property type="match status" value="1"/>
</dbReference>
<feature type="transmembrane region" description="Helical" evidence="9">
    <location>
        <begin position="497"/>
        <end position="515"/>
    </location>
</feature>
<gene>
    <name evidence="11" type="ORF">DES51_105146</name>
    <name evidence="10" type="ORF">MQE39_15520</name>
</gene>
<feature type="transmembrane region" description="Helical" evidence="9">
    <location>
        <begin position="453"/>
        <end position="477"/>
    </location>
</feature>
<accession>A0A2V2FDT8</accession>
<dbReference type="InterPro" id="IPR004704">
    <property type="entry name" value="PTS_IID_man"/>
</dbReference>
<feature type="transmembrane region" description="Helical" evidence="9">
    <location>
        <begin position="208"/>
        <end position="237"/>
    </location>
</feature>
<sequence length="542" mass="58456">MTLVQAILIAALYWLDAGEIFVPFTYCFCDLMFVSMLTGLILGDITTGVIVGGTIQPLYLALTAVGGALPVDKVAAGVVTTSMVITQGISLEEGLVISSAAALICAQLHTVKRVAMLWTVHHADKCAEQGDISGLQRTSLIYGPLIRAVIFLIPMTLILKYGTVSLGILLNGLPAWAENMFTVAGGMMPALGFAMTIMVIGKGNLIPFFIAGFFFAQYSGLSSIPGCLLGIFLAWLYMTFTKDANDSGNVFADLMSLNNTESQGERLLSKKTLNKVWFNWRMHICHVDNVERLQALGMCLTMAPALEELYPNDKDAQIDGLKRHMQFFITENMIGGIIPGVVVSMEEERARALREGDDETQVISGELINSVKTGMMGPFAGIGDTLNYATIKPLMAAFFMGFAQKGYIWAPIVYDLLLYIILTSEGKFMFNLGYKLGTKSATSILQNRAVQKIVTFFSIIGLFVMGVMAAENVSVALGLNVPYGGEFLSLQETLIDGIAPGLLSLCAVFGIYKYLQKGGNILKATLILLGLSIVLGGLGILA</sequence>
<evidence type="ECO:0000256" key="5">
    <source>
        <dbReference type="ARBA" id="ARBA00022683"/>
    </source>
</evidence>